<dbReference type="InterPro" id="IPR006586">
    <property type="entry name" value="ADAM_Cys-rich"/>
</dbReference>
<dbReference type="GeneTree" id="ENSGT00940000161933"/>
<evidence type="ECO:0000256" key="9">
    <source>
        <dbReference type="SAM" id="MobiDB-lite"/>
    </source>
</evidence>
<dbReference type="Ensembl" id="ENSCJAT00000043082.3">
    <property type="protein sequence ID" value="ENSCJAP00000040761.3"/>
    <property type="gene ID" value="ENSCJAG00000022097.3"/>
</dbReference>
<dbReference type="Bgee" id="ENSCJAG00000022097">
    <property type="expression patterns" value="Expressed in cerebellum"/>
</dbReference>
<feature type="region of interest" description="Disordered" evidence="9">
    <location>
        <begin position="168"/>
        <end position="187"/>
    </location>
</feature>
<dbReference type="SUPFAM" id="SSF57552">
    <property type="entry name" value="Blood coagulation inhibitor (disintegrin)"/>
    <property type="match status" value="1"/>
</dbReference>
<sequence>MGSAWVQDPLTGALWLPVLWALLSQVCCFHDPPGWRFTSSEIVIPRKVPHRRGGVETPDQLSYSMRFQGRRHVIHMKLKKNMIPRHLPVFTDNDQGAMQENYPFVPRDCHYYCYLEGVPGSVATLDTCRGGLRGMLQVDDMTYEIKPLEASSRFEHLVSLLVSEESPGEASRCKTEGEEGNHESEKVKLAETPRAAHVYLWRHHRKNLKLHYTVTNALFMRNPNMSLTIENIVILNSIIHTIFKPVYLNVFIRVLCIWNHVDLVPLYGNSPGAVLNEFGLWKLYGWFDKIPHDTSVIFTASRLGNSECYSNFGGLCNPNWGAMFVYLMRYHLFRGACVTAHALGHNMGMQHDSQGCYCFRRTNCVMAPVPDLNDMLSNCSYETLQHILNRWDPCLSNPNIPYTNFPYVAPRCGDKIKNQREECDCGSLKDCASDRCCETSCILSPGSVCNTGLCCRECKYAAPGVVCRDVGGICDLPEYCDGKKEACPDDFYVQDGTPCSPVSVCVRGNCSDRDRQCQALFGYQVKDGSPECYKKLNVMGDRFGNCGVILRRGGSKPFPCEEDDVFCGMLHCSGVRSIPGGGEHTTFSSLLVQEVKEEKCFGYDAHQGTELPEMGLVVDGATCGPGKYCLKHNCTFYEDLHFECDLKACNYKGVCNNQNHCHCVHGWQPPKCELKGKGGSVDSGPPPDKQYRLSGRVLVNINRVLLLIFIRYILFLVSLLFGGFSQAIEFMGKKVLKNTEPDE</sequence>
<dbReference type="Pfam" id="PF01421">
    <property type="entry name" value="Reprolysin"/>
    <property type="match status" value="1"/>
</dbReference>
<dbReference type="PROSITE" id="PS50026">
    <property type="entry name" value="EGF_3"/>
    <property type="match status" value="1"/>
</dbReference>
<dbReference type="PANTHER" id="PTHR11905">
    <property type="entry name" value="ADAM A DISINTEGRIN AND METALLOPROTEASE DOMAIN"/>
    <property type="match status" value="1"/>
</dbReference>
<feature type="chain" id="PRO_5035288194" description="Disintegrin and metalloproteinase domain-containing protein 20-like" evidence="11">
    <location>
        <begin position="29"/>
        <end position="743"/>
    </location>
</feature>
<dbReference type="InterPro" id="IPR024079">
    <property type="entry name" value="MetalloPept_cat_dom_sf"/>
</dbReference>
<evidence type="ECO:0000256" key="10">
    <source>
        <dbReference type="SAM" id="Phobius"/>
    </source>
</evidence>
<feature type="disulfide bond" evidence="7">
    <location>
        <begin position="663"/>
        <end position="672"/>
    </location>
</feature>
<reference evidence="15" key="2">
    <citation type="submission" date="2025-08" db="UniProtKB">
        <authorList>
            <consortium name="Ensembl"/>
        </authorList>
    </citation>
    <scope>IDENTIFICATION</scope>
</reference>
<evidence type="ECO:0000259" key="14">
    <source>
        <dbReference type="PROSITE" id="PS50215"/>
    </source>
</evidence>
<keyword evidence="11" id="KW-0732">Signal</keyword>
<dbReference type="Gene3D" id="4.10.70.10">
    <property type="entry name" value="Disintegrin domain"/>
    <property type="match status" value="1"/>
</dbReference>
<keyword evidence="2 10" id="KW-0812">Transmembrane</keyword>
<accession>F7IT65</accession>
<dbReference type="InterPro" id="IPR036436">
    <property type="entry name" value="Disintegrin_dom_sf"/>
</dbReference>
<name>F7IT65_CALJA</name>
<dbReference type="GO" id="GO:0006508">
    <property type="term" value="P:proteolysis"/>
    <property type="evidence" value="ECO:0007669"/>
    <property type="project" value="InterPro"/>
</dbReference>
<dbReference type="GO" id="GO:0004222">
    <property type="term" value="F:metalloendopeptidase activity"/>
    <property type="evidence" value="ECO:0007669"/>
    <property type="project" value="InterPro"/>
</dbReference>
<evidence type="ECO:0000256" key="2">
    <source>
        <dbReference type="ARBA" id="ARBA00022692"/>
    </source>
</evidence>
<evidence type="ECO:0000256" key="6">
    <source>
        <dbReference type="PROSITE-ProRule" id="PRU00068"/>
    </source>
</evidence>
<feature type="disulfide bond" evidence="6">
    <location>
        <begin position="467"/>
        <end position="487"/>
    </location>
</feature>
<dbReference type="GO" id="GO:0009897">
    <property type="term" value="C:external side of plasma membrane"/>
    <property type="evidence" value="ECO:0007669"/>
    <property type="project" value="TreeGrafter"/>
</dbReference>
<dbReference type="PROSITE" id="PS50214">
    <property type="entry name" value="DISINTEGRIN_2"/>
    <property type="match status" value="1"/>
</dbReference>
<keyword evidence="5 7" id="KW-1015">Disulfide bond</keyword>
<dbReference type="OMA" id="YCYLEGV"/>
<dbReference type="InterPro" id="IPR000742">
    <property type="entry name" value="EGF"/>
</dbReference>
<dbReference type="InterPro" id="IPR001762">
    <property type="entry name" value="Disintegrin_dom"/>
</dbReference>
<evidence type="ECO:0000256" key="3">
    <source>
        <dbReference type="ARBA" id="ARBA00022989"/>
    </source>
</evidence>
<dbReference type="PANTHER" id="PTHR11905:SF167">
    <property type="entry name" value="A DISINTEGRIN AND METALLOPEPTIDASE DOMAIN 4-RELATED"/>
    <property type="match status" value="1"/>
</dbReference>
<dbReference type="RefSeq" id="XP_002754125.1">
    <property type="nucleotide sequence ID" value="XM_002754079.5"/>
</dbReference>
<gene>
    <name evidence="15" type="primary">LOC100396215</name>
</gene>
<evidence type="ECO:0000256" key="7">
    <source>
        <dbReference type="PROSITE-ProRule" id="PRU00076"/>
    </source>
</evidence>
<reference evidence="15" key="1">
    <citation type="submission" date="2009-03" db="EMBL/GenBank/DDBJ databases">
        <authorList>
            <person name="Warren W."/>
            <person name="Ye L."/>
            <person name="Minx P."/>
            <person name="Worley K."/>
            <person name="Gibbs R."/>
            <person name="Wilson R.K."/>
        </authorList>
    </citation>
    <scope>NUCLEOTIDE SEQUENCE [LARGE SCALE GENOMIC DNA]</scope>
</reference>
<dbReference type="Pfam" id="PF08516">
    <property type="entry name" value="ADAM_CR"/>
    <property type="match status" value="1"/>
</dbReference>
<dbReference type="GO" id="GO:1990913">
    <property type="term" value="C:sperm head plasma membrane"/>
    <property type="evidence" value="ECO:0007669"/>
    <property type="project" value="TreeGrafter"/>
</dbReference>
<dbReference type="Pfam" id="PF01562">
    <property type="entry name" value="Pep_M12B_propep"/>
    <property type="match status" value="1"/>
</dbReference>
<feature type="binding site" evidence="8">
    <location>
        <position position="351"/>
    </location>
    <ligand>
        <name>Zn(2+)</name>
        <dbReference type="ChEBI" id="CHEBI:29105"/>
        <note>catalytic</note>
    </ligand>
</feature>
<evidence type="ECO:0000256" key="8">
    <source>
        <dbReference type="PROSITE-ProRule" id="PRU00276"/>
    </source>
</evidence>
<feature type="transmembrane region" description="Helical" evidence="10">
    <location>
        <begin position="704"/>
        <end position="724"/>
    </location>
</feature>
<keyword evidence="3 10" id="KW-1133">Transmembrane helix</keyword>
<feature type="domain" description="Peptidase M12B" evidence="14">
    <location>
        <begin position="206"/>
        <end position="393"/>
    </location>
</feature>
<dbReference type="Gene3D" id="3.40.390.10">
    <property type="entry name" value="Collagenase (Catalytic Domain)"/>
    <property type="match status" value="1"/>
</dbReference>
<dbReference type="InterPro" id="IPR001590">
    <property type="entry name" value="Peptidase_M12B"/>
</dbReference>
<dbReference type="PROSITE" id="PS00427">
    <property type="entry name" value="DISINTEGRIN_1"/>
    <property type="match status" value="1"/>
</dbReference>
<dbReference type="KEGG" id="cjc:100396215"/>
<dbReference type="HOGENOM" id="CLU_012714_4_0_1"/>
<comment type="subcellular location">
    <subcellularLocation>
        <location evidence="1">Membrane</location>
        <topology evidence="1">Single-pass type I membrane protein</topology>
    </subcellularLocation>
</comment>
<proteinExistence type="predicted"/>
<evidence type="ECO:0000313" key="16">
    <source>
        <dbReference type="Proteomes" id="UP000008225"/>
    </source>
</evidence>
<dbReference type="eggNOG" id="KOG3607">
    <property type="taxonomic scope" value="Eukaryota"/>
</dbReference>
<feature type="signal peptide" evidence="11">
    <location>
        <begin position="1"/>
        <end position="28"/>
    </location>
</feature>
<dbReference type="SUPFAM" id="SSF55486">
    <property type="entry name" value="Metalloproteases ('zincins'), catalytic domain"/>
    <property type="match status" value="1"/>
</dbReference>
<dbReference type="FunFam" id="4.10.70.10:FF:000003">
    <property type="entry name" value="Disintegrin and metalloproteinase domain-containing protein 17"/>
    <property type="match status" value="1"/>
</dbReference>
<dbReference type="SMART" id="SM00050">
    <property type="entry name" value="DISIN"/>
    <property type="match status" value="1"/>
</dbReference>
<dbReference type="GeneID" id="100396215"/>
<dbReference type="InterPro" id="IPR034027">
    <property type="entry name" value="Reprolysin_adamalysin"/>
</dbReference>
<dbReference type="CDD" id="cd04269">
    <property type="entry name" value="ZnMc_adamalysin_II_like"/>
    <property type="match status" value="1"/>
</dbReference>
<dbReference type="InParanoid" id="F7IT65"/>
<dbReference type="InterPro" id="IPR002870">
    <property type="entry name" value="Peptidase_M12B_N"/>
</dbReference>
<evidence type="ECO:0000256" key="4">
    <source>
        <dbReference type="ARBA" id="ARBA00023136"/>
    </source>
</evidence>
<keyword evidence="8" id="KW-0479">Metal-binding</keyword>
<comment type="caution">
    <text evidence="7">Lacks conserved residue(s) required for the propagation of feature annotation.</text>
</comment>
<keyword evidence="16" id="KW-1185">Reference proteome</keyword>
<keyword evidence="7" id="KW-0245">EGF-like domain</keyword>
<feature type="binding site" evidence="8">
    <location>
        <position position="345"/>
    </location>
    <ligand>
        <name>Zn(2+)</name>
        <dbReference type="ChEBI" id="CHEBI:29105"/>
        <note>catalytic</note>
    </ligand>
</feature>
<reference evidence="15" key="3">
    <citation type="submission" date="2025-09" db="UniProtKB">
        <authorList>
            <consortium name="Ensembl"/>
        </authorList>
    </citation>
    <scope>IDENTIFICATION</scope>
</reference>
<dbReference type="AlphaFoldDB" id="F7IT65"/>
<evidence type="ECO:0000256" key="5">
    <source>
        <dbReference type="ARBA" id="ARBA00023157"/>
    </source>
</evidence>
<dbReference type="InterPro" id="IPR018358">
    <property type="entry name" value="Disintegrin_CS"/>
</dbReference>
<feature type="compositionally biased region" description="Basic and acidic residues" evidence="9">
    <location>
        <begin position="171"/>
        <end position="187"/>
    </location>
</feature>
<dbReference type="Proteomes" id="UP000008225">
    <property type="component" value="Chromosome 10"/>
</dbReference>
<dbReference type="PROSITE" id="PS01186">
    <property type="entry name" value="EGF_2"/>
    <property type="match status" value="1"/>
</dbReference>
<evidence type="ECO:0000313" key="15">
    <source>
        <dbReference type="Ensembl" id="ENSCJAP00000040761.3"/>
    </source>
</evidence>
<keyword evidence="4 10" id="KW-0472">Membrane</keyword>
<dbReference type="PROSITE" id="PS50215">
    <property type="entry name" value="ADAM_MEPRO"/>
    <property type="match status" value="1"/>
</dbReference>
<evidence type="ECO:0000259" key="12">
    <source>
        <dbReference type="PROSITE" id="PS50026"/>
    </source>
</evidence>
<dbReference type="GO" id="GO:0008584">
    <property type="term" value="P:male gonad development"/>
    <property type="evidence" value="ECO:0007669"/>
    <property type="project" value="TreeGrafter"/>
</dbReference>
<evidence type="ECO:0000256" key="11">
    <source>
        <dbReference type="SAM" id="SignalP"/>
    </source>
</evidence>
<dbReference type="GO" id="GO:0046872">
    <property type="term" value="F:metal ion binding"/>
    <property type="evidence" value="ECO:0007669"/>
    <property type="project" value="UniProtKB-KW"/>
</dbReference>
<evidence type="ECO:0000256" key="1">
    <source>
        <dbReference type="ARBA" id="ARBA00004479"/>
    </source>
</evidence>
<protein>
    <recommendedName>
        <fullName evidence="17">Disintegrin and metalloproteinase domain-containing protein 20-like</fullName>
    </recommendedName>
</protein>
<evidence type="ECO:0000259" key="13">
    <source>
        <dbReference type="PROSITE" id="PS50214"/>
    </source>
</evidence>
<keyword evidence="8" id="KW-0862">Zinc</keyword>
<evidence type="ECO:0008006" key="17">
    <source>
        <dbReference type="Google" id="ProtNLM"/>
    </source>
</evidence>
<dbReference type="SMART" id="SM00608">
    <property type="entry name" value="ACR"/>
    <property type="match status" value="1"/>
</dbReference>
<feature type="domain" description="Disintegrin" evidence="13">
    <location>
        <begin position="409"/>
        <end position="495"/>
    </location>
</feature>
<dbReference type="OrthoDB" id="5951731at2759"/>
<organism evidence="15 16">
    <name type="scientific">Callithrix jacchus</name>
    <name type="common">White-tufted-ear marmoset</name>
    <name type="synonym">Simia Jacchus</name>
    <dbReference type="NCBI Taxonomy" id="9483"/>
    <lineage>
        <taxon>Eukaryota</taxon>
        <taxon>Metazoa</taxon>
        <taxon>Chordata</taxon>
        <taxon>Craniata</taxon>
        <taxon>Vertebrata</taxon>
        <taxon>Euteleostomi</taxon>
        <taxon>Mammalia</taxon>
        <taxon>Eutheria</taxon>
        <taxon>Euarchontoglires</taxon>
        <taxon>Primates</taxon>
        <taxon>Haplorrhini</taxon>
        <taxon>Platyrrhini</taxon>
        <taxon>Cebidae</taxon>
        <taxon>Callitrichinae</taxon>
        <taxon>Callithrix</taxon>
        <taxon>Callithrix</taxon>
    </lineage>
</organism>
<feature type="binding site" evidence="8">
    <location>
        <position position="341"/>
    </location>
    <ligand>
        <name>Zn(2+)</name>
        <dbReference type="ChEBI" id="CHEBI:29105"/>
        <note>catalytic</note>
    </ligand>
</feature>
<feature type="domain" description="EGF-like" evidence="12">
    <location>
        <begin position="640"/>
        <end position="673"/>
    </location>
</feature>
<dbReference type="Pfam" id="PF00200">
    <property type="entry name" value="Disintegrin"/>
    <property type="match status" value="1"/>
</dbReference>